<evidence type="ECO:0000259" key="12">
    <source>
        <dbReference type="Pfam" id="PF01756"/>
    </source>
</evidence>
<evidence type="ECO:0000256" key="3">
    <source>
        <dbReference type="ARBA" id="ARBA00006288"/>
    </source>
</evidence>
<dbReference type="Proteomes" id="UP000251047">
    <property type="component" value="Unassembled WGS sequence"/>
</dbReference>
<evidence type="ECO:0000256" key="7">
    <source>
        <dbReference type="ARBA" id="ARBA00022832"/>
    </source>
</evidence>
<dbReference type="PIRSF" id="PIRSF000168">
    <property type="entry name" value="Acyl-CoA_oxidase"/>
    <property type="match status" value="1"/>
</dbReference>
<keyword evidence="6" id="KW-0274">FAD</keyword>
<dbReference type="InterPro" id="IPR055060">
    <property type="entry name" value="ACOX_C_alpha1"/>
</dbReference>
<feature type="domain" description="Acyl-CoA oxidase C-terminal" evidence="12">
    <location>
        <begin position="568"/>
        <end position="688"/>
    </location>
</feature>
<keyword evidence="7" id="KW-0276">Fatty acid metabolism</keyword>
<dbReference type="GO" id="GO:0005504">
    <property type="term" value="F:fatty acid binding"/>
    <property type="evidence" value="ECO:0007669"/>
    <property type="project" value="TreeGrafter"/>
</dbReference>
<evidence type="ECO:0000256" key="5">
    <source>
        <dbReference type="ARBA" id="ARBA00022630"/>
    </source>
</evidence>
<dbReference type="InterPro" id="IPR036250">
    <property type="entry name" value="AcylCo_DH-like_C"/>
</dbReference>
<dbReference type="Pfam" id="PF01756">
    <property type="entry name" value="ACOX"/>
    <property type="match status" value="1"/>
</dbReference>
<dbReference type="EC" id="1.3.3.6" evidence="4"/>
<sequence length="771" mass="84351">MSHTTAEQDTTPPAESNEPTNATTTDAPGTSGAAAAPKNPRGPFRREAGPARLDKNVDLAVAAELQKVLDGDFADTRQRIRTYLANEKRLPRYDLSLEESRAHTTSQLAECLETGLPFGAFTKEQGGTGDSGATLTGIEMLGHADLSLMVKSGVQWGLFGGAVSNLGSERHRDIVEDIIHLRALGCFAMSERGHGSDVQSLETTGTYDPETQEFIVNSPTAASEKWYIGNAARDGRWAAVFCQLFTPDQEESHGVHCILVRIREDDGSAVEGVHIGDHGYKGGLRGVDNGTLMFDNVRVPRENLLNRFAEVDAEGHYSSPIENPNARFFTMLGALVRGRVTVGAAAGAAARTCLDIGVRYANLRRQFRADDSLPEKKLIEYRQHRLRLIPRVARAYALQFATNRLISRVHELEELGLDRAKMSKQEQQDQREVEAHAAALKVANTQHATDVIQEMREATGGYGYMAENLLTTMKADSDIFTTFEGDNVVMMQLCAKELMTGFAKELGGLKPMEMVRFGLDNFATLLRRRTAADTIIQNFVDTFTDSEETSLFDPAYQVKLLTEREDRLMLSLARRLRPAKKMPVEEAAVVVDEAQDHLLAVGWAHVDRILMEAFLDAESKIDSERAAEVLEQLRDVYFLNLVVRDAAWYLEQNLLSGTRTKSARAALNDLVDSLGPWSEVLVDAFGVPRELTNVDLMSDYEEMVPKAESCPAAGQKAAQGGTENNREQGEGSAAGGAAESDKPAVEPSADGEVADGSEKTNSLGDIEAGEQ</sequence>
<dbReference type="FunFam" id="1.20.140.10:FF:000010">
    <property type="entry name" value="Acyl-coenzyme A oxidase"/>
    <property type="match status" value="1"/>
</dbReference>
<dbReference type="Gene3D" id="1.20.140.10">
    <property type="entry name" value="Butyryl-CoA Dehydrogenase, subunit A, domain 3"/>
    <property type="match status" value="2"/>
</dbReference>
<dbReference type="InterPro" id="IPR012258">
    <property type="entry name" value="Acyl-CoA_oxidase"/>
</dbReference>
<dbReference type="InterPro" id="IPR002655">
    <property type="entry name" value="Acyl-CoA_oxidase_C"/>
</dbReference>
<dbReference type="GO" id="GO:0003997">
    <property type="term" value="F:acyl-CoA oxidase activity"/>
    <property type="evidence" value="ECO:0007669"/>
    <property type="project" value="UniProtKB-EC"/>
</dbReference>
<dbReference type="GO" id="GO:0055088">
    <property type="term" value="P:lipid homeostasis"/>
    <property type="evidence" value="ECO:0007669"/>
    <property type="project" value="TreeGrafter"/>
</dbReference>
<evidence type="ECO:0000256" key="11">
    <source>
        <dbReference type="SAM" id="MobiDB-lite"/>
    </source>
</evidence>
<evidence type="ECO:0000313" key="16">
    <source>
        <dbReference type="Proteomes" id="UP000251047"/>
    </source>
</evidence>
<evidence type="ECO:0000259" key="13">
    <source>
        <dbReference type="Pfam" id="PF02770"/>
    </source>
</evidence>
<evidence type="ECO:0000256" key="6">
    <source>
        <dbReference type="ARBA" id="ARBA00022827"/>
    </source>
</evidence>
<comment type="subcellular location">
    <subcellularLocation>
        <location evidence="2">Peroxisome</location>
    </subcellularLocation>
</comment>
<dbReference type="SUPFAM" id="SSF47203">
    <property type="entry name" value="Acyl-CoA dehydrogenase C-terminal domain-like"/>
    <property type="match status" value="2"/>
</dbReference>
<dbReference type="GO" id="GO:0033540">
    <property type="term" value="P:fatty acid beta-oxidation using acyl-CoA oxidase"/>
    <property type="evidence" value="ECO:0007669"/>
    <property type="project" value="TreeGrafter"/>
</dbReference>
<gene>
    <name evidence="15" type="ORF">CWC39_00055</name>
</gene>
<evidence type="ECO:0000256" key="2">
    <source>
        <dbReference type="ARBA" id="ARBA00004275"/>
    </source>
</evidence>
<feature type="domain" description="Acyl-CoA oxidase C-alpha1" evidence="14">
    <location>
        <begin position="333"/>
        <end position="499"/>
    </location>
</feature>
<comment type="cofactor">
    <cofactor evidence="1">
        <name>FAD</name>
        <dbReference type="ChEBI" id="CHEBI:57692"/>
    </cofactor>
</comment>
<dbReference type="FunFam" id="2.40.110.10:FF:000005">
    <property type="entry name" value="Acyl-coenzyme A oxidase"/>
    <property type="match status" value="1"/>
</dbReference>
<protein>
    <recommendedName>
        <fullName evidence="4">acyl-CoA oxidase</fullName>
        <ecNumber evidence="4">1.3.3.6</ecNumber>
    </recommendedName>
</protein>
<dbReference type="Pfam" id="PF22924">
    <property type="entry name" value="ACOX_C_alpha1"/>
    <property type="match status" value="1"/>
</dbReference>
<feature type="domain" description="Acyl-CoA oxidase/dehydrogenase middle" evidence="13">
    <location>
        <begin position="186"/>
        <end position="297"/>
    </location>
</feature>
<keyword evidence="5" id="KW-0285">Flavoprotein</keyword>
<evidence type="ECO:0000256" key="4">
    <source>
        <dbReference type="ARBA" id="ARBA00012870"/>
    </source>
</evidence>
<keyword evidence="10" id="KW-0576">Peroxisome</keyword>
<evidence type="ECO:0000256" key="1">
    <source>
        <dbReference type="ARBA" id="ARBA00001974"/>
    </source>
</evidence>
<evidence type="ECO:0000256" key="8">
    <source>
        <dbReference type="ARBA" id="ARBA00023002"/>
    </source>
</evidence>
<accession>A0A364VEH0</accession>
<evidence type="ECO:0000256" key="9">
    <source>
        <dbReference type="ARBA" id="ARBA00023098"/>
    </source>
</evidence>
<dbReference type="Gene3D" id="2.40.110.10">
    <property type="entry name" value="Butyryl-CoA Dehydrogenase, subunit A, domain 2"/>
    <property type="match status" value="1"/>
</dbReference>
<dbReference type="PANTHER" id="PTHR10909">
    <property type="entry name" value="ELECTRON TRANSPORT OXIDOREDUCTASE"/>
    <property type="match status" value="1"/>
</dbReference>
<dbReference type="RefSeq" id="WP_112768481.1">
    <property type="nucleotide sequence ID" value="NZ_CP063191.1"/>
</dbReference>
<comment type="similarity">
    <text evidence="3">Belongs to the acyl-CoA oxidase family.</text>
</comment>
<dbReference type="InterPro" id="IPR046373">
    <property type="entry name" value="Acyl-CoA_Oxase/DH_mid-dom_sf"/>
</dbReference>
<feature type="region of interest" description="Disordered" evidence="11">
    <location>
        <begin position="707"/>
        <end position="771"/>
    </location>
</feature>
<reference evidence="15 16" key="1">
    <citation type="journal article" date="2018" name="Syst. Appl. Microbiol.">
        <title>Corynebacterium heidelbergense sp. nov., isolated from the preen glands of Egyptian geese (Alopochen aegyptiacus).</title>
        <authorList>
            <person name="Braun M.S."/>
            <person name="Wang E."/>
            <person name="Zimmermann S."/>
            <person name="Wink M."/>
        </authorList>
    </citation>
    <scope>NUCLEOTIDE SEQUENCE [LARGE SCALE GENOMIC DNA]</scope>
    <source>
        <strain evidence="15 16">DSM 104638</strain>
    </source>
</reference>
<evidence type="ECO:0000256" key="10">
    <source>
        <dbReference type="ARBA" id="ARBA00023140"/>
    </source>
</evidence>
<comment type="caution">
    <text evidence="15">The sequence shown here is derived from an EMBL/GenBank/DDBJ whole genome shotgun (WGS) entry which is preliminary data.</text>
</comment>
<proteinExistence type="inferred from homology"/>
<dbReference type="Pfam" id="PF02770">
    <property type="entry name" value="Acyl-CoA_dh_M"/>
    <property type="match status" value="1"/>
</dbReference>
<keyword evidence="9" id="KW-0443">Lipid metabolism</keyword>
<organism evidence="15 16">
    <name type="scientific">Corynebacterium heidelbergense</name>
    <dbReference type="NCBI Taxonomy" id="2055947"/>
    <lineage>
        <taxon>Bacteria</taxon>
        <taxon>Bacillati</taxon>
        <taxon>Actinomycetota</taxon>
        <taxon>Actinomycetes</taxon>
        <taxon>Mycobacteriales</taxon>
        <taxon>Corynebacteriaceae</taxon>
        <taxon>Corynebacterium</taxon>
    </lineage>
</organism>
<feature type="compositionally biased region" description="Polar residues" evidence="11">
    <location>
        <begin position="1"/>
        <end position="28"/>
    </location>
</feature>
<dbReference type="InterPro" id="IPR006091">
    <property type="entry name" value="Acyl-CoA_Oxase/DH_mid-dom"/>
</dbReference>
<evidence type="ECO:0000259" key="14">
    <source>
        <dbReference type="Pfam" id="PF22924"/>
    </source>
</evidence>
<dbReference type="InterPro" id="IPR009100">
    <property type="entry name" value="AcylCoA_DH/oxidase_NM_dom_sf"/>
</dbReference>
<feature type="region of interest" description="Disordered" evidence="11">
    <location>
        <begin position="1"/>
        <end position="51"/>
    </location>
</feature>
<name>A0A364VEH0_9CORY</name>
<keyword evidence="8" id="KW-0560">Oxidoreductase</keyword>
<dbReference type="SUPFAM" id="SSF56645">
    <property type="entry name" value="Acyl-CoA dehydrogenase NM domain-like"/>
    <property type="match status" value="1"/>
</dbReference>
<dbReference type="GO" id="GO:0071949">
    <property type="term" value="F:FAD binding"/>
    <property type="evidence" value="ECO:0007669"/>
    <property type="project" value="InterPro"/>
</dbReference>
<dbReference type="AlphaFoldDB" id="A0A364VEH0"/>
<evidence type="ECO:0000313" key="15">
    <source>
        <dbReference type="EMBL" id="RAV35004.1"/>
    </source>
</evidence>
<dbReference type="OrthoDB" id="1144545at2"/>
<dbReference type="EMBL" id="PHQP01000001">
    <property type="protein sequence ID" value="RAV35004.1"/>
    <property type="molecule type" value="Genomic_DNA"/>
</dbReference>